<dbReference type="FunFam" id="3.10.450.60:FF:000005">
    <property type="entry name" value="Lipoxygenase"/>
    <property type="match status" value="1"/>
</dbReference>
<dbReference type="Gene3D" id="4.10.372.10">
    <property type="entry name" value="Lipoxygenase-1, Domain 3"/>
    <property type="match status" value="1"/>
</dbReference>
<dbReference type="Gene3D" id="4.10.375.10">
    <property type="entry name" value="Lipoxygenase-1, Domain 2"/>
    <property type="match status" value="1"/>
</dbReference>
<keyword evidence="7" id="KW-0925">Oxylipin biosynthesis</keyword>
<dbReference type="EMBL" id="JAUJYO010000003">
    <property type="protein sequence ID" value="KAK1322022.1"/>
    <property type="molecule type" value="Genomic_DNA"/>
</dbReference>
<dbReference type="FunFam" id="4.10.375.10:FF:000001">
    <property type="entry name" value="Lipoxygenase"/>
    <property type="match status" value="1"/>
</dbReference>
<dbReference type="Pfam" id="PF01477">
    <property type="entry name" value="PLAT"/>
    <property type="match status" value="1"/>
</dbReference>
<comment type="similarity">
    <text evidence="2">Belongs to the lipoxygenase family.</text>
</comment>
<feature type="domain" description="Lipoxygenase" evidence="21">
    <location>
        <begin position="217"/>
        <end position="904"/>
    </location>
</feature>
<dbReference type="SUPFAM" id="SSF48484">
    <property type="entry name" value="Lipoxigenase"/>
    <property type="match status" value="1"/>
</dbReference>
<dbReference type="PRINTS" id="PR00468">
    <property type="entry name" value="PLTLPOXGNASE"/>
</dbReference>
<feature type="region of interest" description="Disordered" evidence="19">
    <location>
        <begin position="27"/>
        <end position="52"/>
    </location>
</feature>
<keyword evidence="4" id="KW-0150">Chloroplast</keyword>
<organism evidence="22 23">
    <name type="scientific">Acorus calamus</name>
    <name type="common">Sweet flag</name>
    <dbReference type="NCBI Taxonomy" id="4465"/>
    <lineage>
        <taxon>Eukaryota</taxon>
        <taxon>Viridiplantae</taxon>
        <taxon>Streptophyta</taxon>
        <taxon>Embryophyta</taxon>
        <taxon>Tracheophyta</taxon>
        <taxon>Spermatophyta</taxon>
        <taxon>Magnoliopsida</taxon>
        <taxon>Liliopsida</taxon>
        <taxon>Acoraceae</taxon>
        <taxon>Acorus</taxon>
    </lineage>
</organism>
<evidence type="ECO:0000256" key="2">
    <source>
        <dbReference type="ARBA" id="ARBA00009419"/>
    </source>
</evidence>
<evidence type="ECO:0000256" key="7">
    <source>
        <dbReference type="ARBA" id="ARBA00022767"/>
    </source>
</evidence>
<dbReference type="GO" id="GO:0009507">
    <property type="term" value="C:chloroplast"/>
    <property type="evidence" value="ECO:0007669"/>
    <property type="project" value="UniProtKB-SubCell"/>
</dbReference>
<evidence type="ECO:0000256" key="1">
    <source>
        <dbReference type="ARBA" id="ARBA00004229"/>
    </source>
</evidence>
<evidence type="ECO:0000256" key="19">
    <source>
        <dbReference type="SAM" id="MobiDB-lite"/>
    </source>
</evidence>
<evidence type="ECO:0000256" key="13">
    <source>
        <dbReference type="ARBA" id="ARBA00023098"/>
    </source>
</evidence>
<evidence type="ECO:0000256" key="16">
    <source>
        <dbReference type="ARBA" id="ARBA00051140"/>
    </source>
</evidence>
<keyword evidence="8" id="KW-0276">Fatty acid metabolism</keyword>
<keyword evidence="6" id="KW-0479">Metal-binding</keyword>
<dbReference type="InterPro" id="IPR042057">
    <property type="entry name" value="Lipoxy_PLAT/LH2"/>
</dbReference>
<keyword evidence="11" id="KW-0560">Oxidoreductase</keyword>
<evidence type="ECO:0000256" key="14">
    <source>
        <dbReference type="ARBA" id="ARBA00023160"/>
    </source>
</evidence>
<dbReference type="GO" id="GO:0006633">
    <property type="term" value="P:fatty acid biosynthetic process"/>
    <property type="evidence" value="ECO:0007669"/>
    <property type="project" value="UniProtKB-KW"/>
</dbReference>
<dbReference type="SMART" id="SM00308">
    <property type="entry name" value="LH2"/>
    <property type="match status" value="1"/>
</dbReference>
<dbReference type="InterPro" id="IPR036392">
    <property type="entry name" value="PLAT/LH2_dom_sf"/>
</dbReference>
<dbReference type="Pfam" id="PF00305">
    <property type="entry name" value="Lipoxygenase"/>
    <property type="match status" value="1"/>
</dbReference>
<comment type="catalytic activity">
    <reaction evidence="16">
        <text>(9Z,12Z)-octadecadienoate + O2 = (13S)-hydroperoxy-(9Z,11E)-octadecadienoate</text>
        <dbReference type="Rhea" id="RHEA:22780"/>
        <dbReference type="ChEBI" id="CHEBI:15379"/>
        <dbReference type="ChEBI" id="CHEBI:30245"/>
        <dbReference type="ChEBI" id="CHEBI:57466"/>
        <dbReference type="EC" id="1.13.11.12"/>
    </reaction>
</comment>
<evidence type="ECO:0000256" key="5">
    <source>
        <dbReference type="ARBA" id="ARBA00022640"/>
    </source>
</evidence>
<dbReference type="InterPro" id="IPR036226">
    <property type="entry name" value="LipOase_C_sf"/>
</dbReference>
<evidence type="ECO:0000259" key="21">
    <source>
        <dbReference type="PROSITE" id="PS51393"/>
    </source>
</evidence>
<evidence type="ECO:0000256" key="10">
    <source>
        <dbReference type="ARBA" id="ARBA00022964"/>
    </source>
</evidence>
<comment type="caution">
    <text evidence="18">Lacks conserved residue(s) required for the propagation of feature annotation.</text>
</comment>
<proteinExistence type="inferred from homology"/>
<evidence type="ECO:0000313" key="23">
    <source>
        <dbReference type="Proteomes" id="UP001180020"/>
    </source>
</evidence>
<evidence type="ECO:0000256" key="18">
    <source>
        <dbReference type="PROSITE-ProRule" id="PRU00152"/>
    </source>
</evidence>
<evidence type="ECO:0000256" key="15">
    <source>
        <dbReference type="ARBA" id="ARBA00038988"/>
    </source>
</evidence>
<keyword evidence="5" id="KW-0934">Plastid</keyword>
<dbReference type="InterPro" id="IPR001246">
    <property type="entry name" value="LipOase_plant"/>
</dbReference>
<feature type="compositionally biased region" description="Basic residues" evidence="19">
    <location>
        <begin position="282"/>
        <end position="291"/>
    </location>
</feature>
<dbReference type="AlphaFoldDB" id="A0AAV9F8Z1"/>
<dbReference type="GO" id="GO:0046872">
    <property type="term" value="F:metal ion binding"/>
    <property type="evidence" value="ECO:0007669"/>
    <property type="project" value="UniProtKB-KW"/>
</dbReference>
<evidence type="ECO:0000256" key="4">
    <source>
        <dbReference type="ARBA" id="ARBA00022528"/>
    </source>
</evidence>
<dbReference type="SUPFAM" id="SSF49723">
    <property type="entry name" value="Lipase/lipooxygenase domain (PLAT/LH2 domain)"/>
    <property type="match status" value="1"/>
</dbReference>
<keyword evidence="13" id="KW-0443">Lipid metabolism</keyword>
<feature type="domain" description="PLAT" evidence="20">
    <location>
        <begin position="87"/>
        <end position="213"/>
    </location>
</feature>
<comment type="caution">
    <text evidence="22">The sequence shown here is derived from an EMBL/GenBank/DDBJ whole genome shotgun (WGS) entry which is preliminary data.</text>
</comment>
<feature type="region of interest" description="Disordered" evidence="19">
    <location>
        <begin position="268"/>
        <end position="304"/>
    </location>
</feature>
<keyword evidence="23" id="KW-1185">Reference proteome</keyword>
<dbReference type="PROSITE" id="PS50095">
    <property type="entry name" value="PLAT"/>
    <property type="match status" value="1"/>
</dbReference>
<dbReference type="FunFam" id="1.20.245.10:FF:000002">
    <property type="entry name" value="Lipoxygenase"/>
    <property type="match status" value="1"/>
</dbReference>
<dbReference type="PRINTS" id="PR00087">
    <property type="entry name" value="LIPOXYGENASE"/>
</dbReference>
<evidence type="ECO:0000256" key="17">
    <source>
        <dbReference type="ARBA" id="ARBA00052046"/>
    </source>
</evidence>
<keyword evidence="12" id="KW-0408">Iron</keyword>
<dbReference type="GO" id="GO:0031408">
    <property type="term" value="P:oxylipin biosynthetic process"/>
    <property type="evidence" value="ECO:0007669"/>
    <property type="project" value="UniProtKB-KW"/>
</dbReference>
<dbReference type="GO" id="GO:0034440">
    <property type="term" value="P:lipid oxidation"/>
    <property type="evidence" value="ECO:0007669"/>
    <property type="project" value="InterPro"/>
</dbReference>
<dbReference type="InterPro" id="IPR027433">
    <property type="entry name" value="Lipoxygenase_dom_3"/>
</dbReference>
<gene>
    <name evidence="22" type="ORF">QJS10_CPA03g00642</name>
</gene>
<evidence type="ECO:0000256" key="11">
    <source>
        <dbReference type="ARBA" id="ARBA00023002"/>
    </source>
</evidence>
<comment type="subcellular location">
    <subcellularLocation>
        <location evidence="1">Plastid</location>
        <location evidence="1">Chloroplast</location>
    </subcellularLocation>
</comment>
<sequence length="904" mass="101506">MLKSQLHSLAQPPLLFTSNSSTFATGGPSLLPKRVLPPPATTDLHRKAPSTRRPLVVSNSLLSNITQTITKTDVVKAVVKVQPSIKGLLSSLKLSGRLDDLNDFLGQSIYVELVSAELDTATGTEKKKVTGYLQRDLLVNLNDLKANVMTYEGELKLYKGFGEIGAILVSNQHHREMFIKTVVLNVNGNKVTFTCNSWVHANSDSKEQRVFFADKPGYLPSQTPSGLKNLRTKELEILRGNGTGERKDYERIYDYDVYNDLGNPDNKNLARPVLGGKEHPYPRRCRTGRSHTKSDPLSESRTLNPNNIYVPRDEAFTQLKFINFSLDTVKNVIPAVFPGLKSLLTSKFSSYAEINRLYNDDPTKDTDFVDRILNIVKSINIEPFFFDQPELIRRDKHRWDTDEEFARQTLAGLNPYSIQLVTEFPFTSKLDSNTYGPPESAITKEILEQGMKGAMTVEEALNNKKLFMLDFHDLLLPYVHKVRQLSGTTLYGSRTVFFLTNDGTLSPLAIELTRPASPNESQWKGVFTPSEDENSTDAFLWKLAKIHVAAHDAGVHELISHWLRTHGCVEPYIIATNRQLSALHPVNKLLKRHFRYTTAINALARGSLINAGGIIESNFAPGKYCIELSSVYYDQFWRFDTEALPADLIRRGMAVEDPTAKHGIKLTVEDYPFANDGLLIWSAIEQWVTEYVAHFYPTIEQVVKDNELQSWWTEIKTLGHADKKDEPWWPTLDSPENLTSILTTIIWVTSCHHAAVNFGQYAYGGYFPNRPSIARTKMPTEEGMDAAALEKLKEKPESAFMECYPSPLQAVEVIAVLAVLSHHNVDEQYLGEAGDPGWEMDKEIEGAARRFSERLEEIGAIVDGRNVDVKRKNRTGDGVVPYELLKPKSESGITGMGVPNSISI</sequence>
<dbReference type="Gene3D" id="1.20.245.10">
    <property type="entry name" value="Lipoxygenase-1, Domain 5"/>
    <property type="match status" value="1"/>
</dbReference>
<evidence type="ECO:0000256" key="6">
    <source>
        <dbReference type="ARBA" id="ARBA00022723"/>
    </source>
</evidence>
<keyword evidence="10" id="KW-0223">Dioxygenase</keyword>
<keyword evidence="14" id="KW-0275">Fatty acid biosynthesis</keyword>
<dbReference type="GO" id="GO:0016165">
    <property type="term" value="F:linoleate 13S-lipoxygenase activity"/>
    <property type="evidence" value="ECO:0007669"/>
    <property type="project" value="UniProtKB-EC"/>
</dbReference>
<dbReference type="InterPro" id="IPR000907">
    <property type="entry name" value="LipOase"/>
</dbReference>
<dbReference type="GO" id="GO:0009611">
    <property type="term" value="P:response to wounding"/>
    <property type="evidence" value="ECO:0007669"/>
    <property type="project" value="UniProtKB-ARBA"/>
</dbReference>
<dbReference type="EC" id="1.13.11.12" evidence="15"/>
<keyword evidence="3" id="KW-0444">Lipid biosynthesis</keyword>
<dbReference type="Gene3D" id="3.10.450.60">
    <property type="match status" value="1"/>
</dbReference>
<comment type="catalytic activity">
    <reaction evidence="17">
        <text>(9Z,12Z,15Z)-octadecatrienoate + O2 = (13S)-hydroperoxy-(9Z,11E,15Z)-octadecatrienoate</text>
        <dbReference type="Rhea" id="RHEA:34495"/>
        <dbReference type="ChEBI" id="CHEBI:15379"/>
        <dbReference type="ChEBI" id="CHEBI:32387"/>
        <dbReference type="ChEBI" id="CHEBI:58757"/>
        <dbReference type="EC" id="1.13.11.12"/>
    </reaction>
</comment>
<name>A0AAV9F8Z1_ACOCL</name>
<evidence type="ECO:0000256" key="3">
    <source>
        <dbReference type="ARBA" id="ARBA00022516"/>
    </source>
</evidence>
<protein>
    <recommendedName>
        <fullName evidence="15">linoleate 13S-lipoxygenase</fullName>
        <ecNumber evidence="15">1.13.11.12</ecNumber>
    </recommendedName>
</protein>
<dbReference type="CDD" id="cd01751">
    <property type="entry name" value="PLAT_LH2"/>
    <property type="match status" value="1"/>
</dbReference>
<dbReference type="PROSITE" id="PS51393">
    <property type="entry name" value="LIPOXYGENASE_3"/>
    <property type="match status" value="1"/>
</dbReference>
<dbReference type="PANTHER" id="PTHR11771">
    <property type="entry name" value="LIPOXYGENASE"/>
    <property type="match status" value="1"/>
</dbReference>
<evidence type="ECO:0000313" key="22">
    <source>
        <dbReference type="EMBL" id="KAK1322022.1"/>
    </source>
</evidence>
<evidence type="ECO:0000256" key="12">
    <source>
        <dbReference type="ARBA" id="ARBA00023004"/>
    </source>
</evidence>
<dbReference type="InterPro" id="IPR013819">
    <property type="entry name" value="LipOase_C"/>
</dbReference>
<evidence type="ECO:0000256" key="8">
    <source>
        <dbReference type="ARBA" id="ARBA00022832"/>
    </source>
</evidence>
<keyword evidence="9" id="KW-0809">Transit peptide</keyword>
<reference evidence="22" key="1">
    <citation type="journal article" date="2023" name="Nat. Commun.">
        <title>Diploid and tetraploid genomes of Acorus and the evolution of monocots.</title>
        <authorList>
            <person name="Ma L."/>
            <person name="Liu K.W."/>
            <person name="Li Z."/>
            <person name="Hsiao Y.Y."/>
            <person name="Qi Y."/>
            <person name="Fu T."/>
            <person name="Tang G.D."/>
            <person name="Zhang D."/>
            <person name="Sun W.H."/>
            <person name="Liu D.K."/>
            <person name="Li Y."/>
            <person name="Chen G.Z."/>
            <person name="Liu X.D."/>
            <person name="Liao X.Y."/>
            <person name="Jiang Y.T."/>
            <person name="Yu X."/>
            <person name="Hao Y."/>
            <person name="Huang J."/>
            <person name="Zhao X.W."/>
            <person name="Ke S."/>
            <person name="Chen Y.Y."/>
            <person name="Wu W.L."/>
            <person name="Hsu J.L."/>
            <person name="Lin Y.F."/>
            <person name="Huang M.D."/>
            <person name="Li C.Y."/>
            <person name="Huang L."/>
            <person name="Wang Z.W."/>
            <person name="Zhao X."/>
            <person name="Zhong W.Y."/>
            <person name="Peng D.H."/>
            <person name="Ahmad S."/>
            <person name="Lan S."/>
            <person name="Zhang J.S."/>
            <person name="Tsai W.C."/>
            <person name="Van de Peer Y."/>
            <person name="Liu Z.J."/>
        </authorList>
    </citation>
    <scope>NUCLEOTIDE SEQUENCE</scope>
    <source>
        <strain evidence="22">CP</strain>
    </source>
</reference>
<evidence type="ECO:0000259" key="20">
    <source>
        <dbReference type="PROSITE" id="PS50095"/>
    </source>
</evidence>
<dbReference type="InterPro" id="IPR001024">
    <property type="entry name" value="PLAT/LH2_dom"/>
</dbReference>
<accession>A0AAV9F8Z1</accession>
<evidence type="ECO:0000256" key="9">
    <source>
        <dbReference type="ARBA" id="ARBA00022946"/>
    </source>
</evidence>
<reference evidence="22" key="2">
    <citation type="submission" date="2023-06" db="EMBL/GenBank/DDBJ databases">
        <authorList>
            <person name="Ma L."/>
            <person name="Liu K.-W."/>
            <person name="Li Z."/>
            <person name="Hsiao Y.-Y."/>
            <person name="Qi Y."/>
            <person name="Fu T."/>
            <person name="Tang G."/>
            <person name="Zhang D."/>
            <person name="Sun W.-H."/>
            <person name="Liu D.-K."/>
            <person name="Li Y."/>
            <person name="Chen G.-Z."/>
            <person name="Liu X.-D."/>
            <person name="Liao X.-Y."/>
            <person name="Jiang Y.-T."/>
            <person name="Yu X."/>
            <person name="Hao Y."/>
            <person name="Huang J."/>
            <person name="Zhao X.-W."/>
            <person name="Ke S."/>
            <person name="Chen Y.-Y."/>
            <person name="Wu W.-L."/>
            <person name="Hsu J.-L."/>
            <person name="Lin Y.-F."/>
            <person name="Huang M.-D."/>
            <person name="Li C.-Y."/>
            <person name="Huang L."/>
            <person name="Wang Z.-W."/>
            <person name="Zhao X."/>
            <person name="Zhong W.-Y."/>
            <person name="Peng D.-H."/>
            <person name="Ahmad S."/>
            <person name="Lan S."/>
            <person name="Zhang J.-S."/>
            <person name="Tsai W.-C."/>
            <person name="Van De Peer Y."/>
            <person name="Liu Z.-J."/>
        </authorList>
    </citation>
    <scope>NUCLEOTIDE SEQUENCE</scope>
    <source>
        <strain evidence="22">CP</strain>
        <tissue evidence="22">Leaves</tissue>
    </source>
</reference>
<dbReference type="Gene3D" id="2.60.60.20">
    <property type="entry name" value="PLAT/LH2 domain"/>
    <property type="match status" value="1"/>
</dbReference>
<dbReference type="Proteomes" id="UP001180020">
    <property type="component" value="Unassembled WGS sequence"/>
</dbReference>